<dbReference type="KEGG" id="cha:CHAB381_1701"/>
<reference evidence="3" key="1">
    <citation type="submission" date="2007-07" db="EMBL/GenBank/DDBJ databases">
        <title>Complete genome sequence of Campylobacter hominis ATCC BAA-381, a commensal isolated from the human gastrointestinal tract.</title>
        <authorList>
            <person name="Fouts D.E."/>
            <person name="Mongodin E.F."/>
            <person name="Puiu D."/>
            <person name="Sebastian Y."/>
            <person name="Miller W.G."/>
            <person name="Mandrell R.E."/>
            <person name="Nelson K.E."/>
        </authorList>
    </citation>
    <scope>NUCLEOTIDE SEQUENCE [LARGE SCALE GENOMIC DNA]</scope>
    <source>
        <strain evidence="3">ATCC BAA-381 / LMG 19568 / NCTC 13146 / CH001A</strain>
    </source>
</reference>
<dbReference type="AlphaFoldDB" id="A7I3X2"/>
<proteinExistence type="predicted"/>
<evidence type="ECO:0000313" key="2">
    <source>
        <dbReference type="EMBL" id="ABS52001.1"/>
    </source>
</evidence>
<keyword evidence="1" id="KW-0472">Membrane</keyword>
<dbReference type="OrthoDB" id="5356091at2"/>
<evidence type="ECO:0000313" key="3">
    <source>
        <dbReference type="Proteomes" id="UP000002407"/>
    </source>
</evidence>
<keyword evidence="1" id="KW-1133">Transmembrane helix</keyword>
<evidence type="ECO:0008006" key="4">
    <source>
        <dbReference type="Google" id="ProtNLM"/>
    </source>
</evidence>
<dbReference type="HOGENOM" id="CLU_168222_2_0_7"/>
<dbReference type="EMBL" id="CP000776">
    <property type="protein sequence ID" value="ABS52001.1"/>
    <property type="molecule type" value="Genomic_DNA"/>
</dbReference>
<dbReference type="InterPro" id="IPR049708">
    <property type="entry name" value="PP0621-like"/>
</dbReference>
<accession>A7I3X2</accession>
<dbReference type="Proteomes" id="UP000002407">
    <property type="component" value="Chromosome"/>
</dbReference>
<evidence type="ECO:0000256" key="1">
    <source>
        <dbReference type="SAM" id="Phobius"/>
    </source>
</evidence>
<feature type="transmembrane region" description="Helical" evidence="1">
    <location>
        <begin position="6"/>
        <end position="23"/>
    </location>
</feature>
<keyword evidence="3" id="KW-1185">Reference proteome</keyword>
<name>A7I3X2_CAMHC</name>
<dbReference type="RefSeq" id="WP_012109519.1">
    <property type="nucleotide sequence ID" value="NC_009714.1"/>
</dbReference>
<keyword evidence="1" id="KW-0812">Transmembrane</keyword>
<organism evidence="2 3">
    <name type="scientific">Campylobacter hominis (strain ATCC BAA-381 / DSM 21671 / CCUG 45161 / LMG 19568 / NCTC 13146 / CH001A)</name>
    <dbReference type="NCBI Taxonomy" id="360107"/>
    <lineage>
        <taxon>Bacteria</taxon>
        <taxon>Pseudomonadati</taxon>
        <taxon>Campylobacterota</taxon>
        <taxon>Epsilonproteobacteria</taxon>
        <taxon>Campylobacterales</taxon>
        <taxon>Campylobacteraceae</taxon>
        <taxon>Campylobacter</taxon>
    </lineage>
</organism>
<dbReference type="NCBIfam" id="NF041023">
    <property type="entry name" value="PP0621_fam"/>
    <property type="match status" value="1"/>
</dbReference>
<dbReference type="STRING" id="360107.CHAB381_1701"/>
<sequence length="67" mass="7877">MFAKLFMAILIIALIYFFILPKFRTGKNDKKTQNFVECESCHIFGNIDEMIISDGKYFCKDCIKDKK</sequence>
<gene>
    <name evidence="2" type="ordered locus">CHAB381_1701</name>
</gene>
<protein>
    <recommendedName>
        <fullName evidence="4">Prokaryotic metallothionein family protein</fullName>
    </recommendedName>
</protein>